<accession>A0AAV1KKC3</accession>
<comment type="caution">
    <text evidence="3">The sequence shown here is derived from an EMBL/GenBank/DDBJ whole genome shotgun (WGS) entry which is preliminary data.</text>
</comment>
<dbReference type="Pfam" id="PF16033">
    <property type="entry name" value="DUF4789"/>
    <property type="match status" value="1"/>
</dbReference>
<dbReference type="PANTHER" id="PTHR21177">
    <property type="entry name" value="IP06524P-RELATED"/>
    <property type="match status" value="1"/>
</dbReference>
<organism evidence="3 4">
    <name type="scientific">Parnassius mnemosyne</name>
    <name type="common">clouded apollo</name>
    <dbReference type="NCBI Taxonomy" id="213953"/>
    <lineage>
        <taxon>Eukaryota</taxon>
        <taxon>Metazoa</taxon>
        <taxon>Ecdysozoa</taxon>
        <taxon>Arthropoda</taxon>
        <taxon>Hexapoda</taxon>
        <taxon>Insecta</taxon>
        <taxon>Pterygota</taxon>
        <taxon>Neoptera</taxon>
        <taxon>Endopterygota</taxon>
        <taxon>Lepidoptera</taxon>
        <taxon>Glossata</taxon>
        <taxon>Ditrysia</taxon>
        <taxon>Papilionoidea</taxon>
        <taxon>Papilionidae</taxon>
        <taxon>Parnassiinae</taxon>
        <taxon>Parnassini</taxon>
        <taxon>Parnassius</taxon>
        <taxon>Driopa</taxon>
    </lineage>
</organism>
<name>A0AAV1KKC3_9NEOP</name>
<dbReference type="AlphaFoldDB" id="A0AAV1KKC3"/>
<gene>
    <name evidence="3" type="ORF">PARMNEM_LOCUS4874</name>
</gene>
<proteinExistence type="predicted"/>
<evidence type="ECO:0000256" key="1">
    <source>
        <dbReference type="SAM" id="SignalP"/>
    </source>
</evidence>
<keyword evidence="4" id="KW-1185">Reference proteome</keyword>
<protein>
    <recommendedName>
        <fullName evidence="2">DUF4789 domain-containing protein</fullName>
    </recommendedName>
</protein>
<evidence type="ECO:0000313" key="4">
    <source>
        <dbReference type="Proteomes" id="UP001314205"/>
    </source>
</evidence>
<dbReference type="InterPro" id="IPR031993">
    <property type="entry name" value="DUF4789"/>
</dbReference>
<dbReference type="Proteomes" id="UP001314205">
    <property type="component" value="Unassembled WGS sequence"/>
</dbReference>
<dbReference type="PANTHER" id="PTHR21177:SF4">
    <property type="entry name" value="IP06524P"/>
    <property type="match status" value="1"/>
</dbReference>
<dbReference type="EMBL" id="CAVLGL010000057">
    <property type="protein sequence ID" value="CAK1583481.1"/>
    <property type="molecule type" value="Genomic_DNA"/>
</dbReference>
<feature type="signal peptide" evidence="1">
    <location>
        <begin position="1"/>
        <end position="21"/>
    </location>
</feature>
<keyword evidence="1" id="KW-0732">Signal</keyword>
<evidence type="ECO:0000313" key="3">
    <source>
        <dbReference type="EMBL" id="CAK1583481.1"/>
    </source>
</evidence>
<feature type="domain" description="DUF4789" evidence="2">
    <location>
        <begin position="55"/>
        <end position="129"/>
    </location>
</feature>
<reference evidence="3 4" key="1">
    <citation type="submission" date="2023-11" db="EMBL/GenBank/DDBJ databases">
        <authorList>
            <person name="Hedman E."/>
            <person name="Englund M."/>
            <person name="Stromberg M."/>
            <person name="Nyberg Akerstrom W."/>
            <person name="Nylinder S."/>
            <person name="Jareborg N."/>
            <person name="Kallberg Y."/>
            <person name="Kronander E."/>
        </authorList>
    </citation>
    <scope>NUCLEOTIDE SEQUENCE [LARGE SCALE GENOMIC DNA]</scope>
</reference>
<evidence type="ECO:0000259" key="2">
    <source>
        <dbReference type="Pfam" id="PF16033"/>
    </source>
</evidence>
<sequence>MCSYVSIFLTCYITCLTVTTGQKMDKGAIGFPESEENPKFQNKQNRQPVFLPSMCPVNELYYPGDQQYDWICDCRPGYLYHPATDACWLAYQRGPCPEGQYLVLPKTSVIPVCEINPCISDNLVMWHGKCETLGALAPCGKTYPSSALWVNATTISIDCVKIYIEPRFSKDIITEQVLCPPGCKRSIKSQCMPGPRT</sequence>
<feature type="chain" id="PRO_5043998940" description="DUF4789 domain-containing protein" evidence="1">
    <location>
        <begin position="22"/>
        <end position="197"/>
    </location>
</feature>